<feature type="coiled-coil region" evidence="10">
    <location>
        <begin position="360"/>
        <end position="394"/>
    </location>
</feature>
<dbReference type="Pfam" id="PF00528">
    <property type="entry name" value="BPD_transp_1"/>
    <property type="match status" value="1"/>
</dbReference>
<evidence type="ECO:0000256" key="5">
    <source>
        <dbReference type="ARBA" id="ARBA00022597"/>
    </source>
</evidence>
<dbReference type="InterPro" id="IPR000515">
    <property type="entry name" value="MetI-like"/>
</dbReference>
<evidence type="ECO:0000256" key="6">
    <source>
        <dbReference type="ARBA" id="ARBA00022692"/>
    </source>
</evidence>
<feature type="transmembrane region" description="Helical" evidence="9">
    <location>
        <begin position="713"/>
        <end position="734"/>
    </location>
</feature>
<dbReference type="Proteomes" id="UP000671862">
    <property type="component" value="Chromosome"/>
</dbReference>
<dbReference type="InterPro" id="IPR035906">
    <property type="entry name" value="MetI-like_sf"/>
</dbReference>
<evidence type="ECO:0000259" key="11">
    <source>
        <dbReference type="PROSITE" id="PS50928"/>
    </source>
</evidence>
<keyword evidence="6 9" id="KW-0812">Transmembrane</keyword>
<evidence type="ECO:0000256" key="9">
    <source>
        <dbReference type="RuleBase" id="RU363032"/>
    </source>
</evidence>
<keyword evidence="7 9" id="KW-1133">Transmembrane helix</keyword>
<feature type="transmembrane region" description="Helical" evidence="9">
    <location>
        <begin position="12"/>
        <end position="30"/>
    </location>
</feature>
<feature type="transmembrane region" description="Helical" evidence="9">
    <location>
        <begin position="630"/>
        <end position="654"/>
    </location>
</feature>
<dbReference type="Gene3D" id="1.10.3720.10">
    <property type="entry name" value="MetI-like"/>
    <property type="match status" value="2"/>
</dbReference>
<evidence type="ECO:0000256" key="1">
    <source>
        <dbReference type="ARBA" id="ARBA00004651"/>
    </source>
</evidence>
<dbReference type="SUPFAM" id="SSF161098">
    <property type="entry name" value="MetI-like"/>
    <property type="match status" value="2"/>
</dbReference>
<evidence type="ECO:0000256" key="4">
    <source>
        <dbReference type="ARBA" id="ARBA00022475"/>
    </source>
</evidence>
<name>A0ABX7S9F8_9BACT</name>
<dbReference type="PANTHER" id="PTHR32243">
    <property type="entry name" value="MALTOSE TRANSPORT SYSTEM PERMEASE-RELATED"/>
    <property type="match status" value="1"/>
</dbReference>
<comment type="subcellular location">
    <subcellularLocation>
        <location evidence="1 9">Cell membrane</location>
        <topology evidence="1 9">Multi-pass membrane protein</topology>
    </subcellularLocation>
</comment>
<keyword evidence="8 9" id="KW-0472">Membrane</keyword>
<accession>A0ABX7S9F8</accession>
<keyword evidence="4" id="KW-1003">Cell membrane</keyword>
<sequence>MVIRGKNWLTHIILILLIVAILFPVVWVISTSLRRDNAAFSTKLFSSRMSVQNYKDLLFPEKNIPRLLSDIEAVTTNAMPYTNRDIEFLLSKFDKDIQLLKGYVLETQQLIESSDREYEKIKEFIENNNKLIIEKIKSEAENIKRNIQVPETSEEKLYLAVLYLLDSKKLKETKLSLIKRISSDTLEKYKSKWEEKIKKDKIKLDALNTRVKELEIEISKVRKEMESYQREYLNLMTIIRESILPQFQNYYTTLQIALETLESGENSKVGAAVFESDEMENFEKLYRYILEISNYEVEDFSEYNSLITNLVKVFEKINNLWKEYPYKSTSAYADFISLIKMFNLKATKQIKESVNVIKGLKKAVDEYQNFSKSYEALNEELSSVKLEYEKVSLEFNEKISSLNEGFLYIYGILLSENVNKFIAKVENYKLPKDITKLYFALKSLRSSANAYFVYLSDADLKKIIRASLSKLEWINSYRDFNSKYKRFSKDMKDFLEDFSRYVNSIEATGPRAIKSAKGGIKLRIAALSQLFPKVQSDYPSKIGSTLGLSSKEAANLVDQFPLNELDKRFKTIDAKLFRIDQIWKQKTKHYLVRWIFNSVVVAGVVAVVTTLVNALAAYPFSRMRFKGRRYGIMSLLLIQMFPAIMYMVALYGFLSFVGRYLSWMGLNTLGGLMFIYLGNIAFNMYLIKGFYDTIPSSLEEAAMIDGATRWQTFWRIVLPLASPILAVVVILTFMGTFNEFVLARIILQDVEKYTYAVGLWTFSTGPYETEWGLFSAAALIGMAPMVILFLSMQKYLVGGLTKGSVKG</sequence>
<evidence type="ECO:0000256" key="7">
    <source>
        <dbReference type="ARBA" id="ARBA00022989"/>
    </source>
</evidence>
<keyword evidence="3 9" id="KW-0813">Transport</keyword>
<dbReference type="PANTHER" id="PTHR32243:SF50">
    <property type="entry name" value="MALTOSE_MALTODEXTRIN TRANSPORT SYSTEM PERMEASE PROTEIN MALG"/>
    <property type="match status" value="1"/>
</dbReference>
<comment type="similarity">
    <text evidence="2">Belongs to the binding-protein-dependent transport system permease family. MalFG subfamily.</text>
</comment>
<gene>
    <name evidence="12" type="ORF">JYK00_01970</name>
</gene>
<evidence type="ECO:0000256" key="2">
    <source>
        <dbReference type="ARBA" id="ARBA00009047"/>
    </source>
</evidence>
<feature type="transmembrane region" description="Helical" evidence="9">
    <location>
        <begin position="594"/>
        <end position="618"/>
    </location>
</feature>
<evidence type="ECO:0000256" key="3">
    <source>
        <dbReference type="ARBA" id="ARBA00022448"/>
    </source>
</evidence>
<dbReference type="PROSITE" id="PS50928">
    <property type="entry name" value="ABC_TM1"/>
    <property type="match status" value="1"/>
</dbReference>
<keyword evidence="10" id="KW-0175">Coiled coil</keyword>
<feature type="transmembrane region" description="Helical" evidence="9">
    <location>
        <begin position="660"/>
        <end position="682"/>
    </location>
</feature>
<evidence type="ECO:0000313" key="12">
    <source>
        <dbReference type="EMBL" id="QTA38327.1"/>
    </source>
</evidence>
<keyword evidence="5" id="KW-0762">Sugar transport</keyword>
<dbReference type="InterPro" id="IPR050901">
    <property type="entry name" value="BP-dep_ABC_trans_perm"/>
</dbReference>
<feature type="coiled-coil region" evidence="10">
    <location>
        <begin position="190"/>
        <end position="231"/>
    </location>
</feature>
<dbReference type="RefSeq" id="WP_207567046.1">
    <property type="nucleotide sequence ID" value="NZ_CP071446.1"/>
</dbReference>
<keyword evidence="13" id="KW-1185">Reference proteome</keyword>
<reference evidence="12 13" key="1">
    <citation type="submission" date="2021-03" db="EMBL/GenBank/DDBJ databases">
        <title>Thermosipho ferrireducens sp.nov., an anaerobic thermophilic iron-reducing bacterium isolated from a deep-sea hydrothermal sulfide deposits.</title>
        <authorList>
            <person name="Zeng X."/>
            <person name="Chen Y."/>
            <person name="Shao Z."/>
        </authorList>
    </citation>
    <scope>NUCLEOTIDE SEQUENCE [LARGE SCALE GENOMIC DNA]</scope>
    <source>
        <strain evidence="12 13">JL129W03</strain>
    </source>
</reference>
<protein>
    <submittedName>
        <fullName evidence="12">ABC transporter permease subunit</fullName>
    </submittedName>
</protein>
<evidence type="ECO:0000313" key="13">
    <source>
        <dbReference type="Proteomes" id="UP000671862"/>
    </source>
</evidence>
<dbReference type="EMBL" id="CP071446">
    <property type="protein sequence ID" value="QTA38327.1"/>
    <property type="molecule type" value="Genomic_DNA"/>
</dbReference>
<feature type="transmembrane region" description="Helical" evidence="9">
    <location>
        <begin position="771"/>
        <end position="792"/>
    </location>
</feature>
<organism evidence="12 13">
    <name type="scientific">Thermosipho ferrireducens</name>
    <dbReference type="NCBI Taxonomy" id="2571116"/>
    <lineage>
        <taxon>Bacteria</taxon>
        <taxon>Thermotogati</taxon>
        <taxon>Thermotogota</taxon>
        <taxon>Thermotogae</taxon>
        <taxon>Thermotogales</taxon>
        <taxon>Fervidobacteriaceae</taxon>
        <taxon>Thermosipho</taxon>
    </lineage>
</organism>
<dbReference type="CDD" id="cd06261">
    <property type="entry name" value="TM_PBP2"/>
    <property type="match status" value="1"/>
</dbReference>
<feature type="domain" description="ABC transmembrane type-1" evidence="11">
    <location>
        <begin position="595"/>
        <end position="792"/>
    </location>
</feature>
<evidence type="ECO:0000256" key="10">
    <source>
        <dbReference type="SAM" id="Coils"/>
    </source>
</evidence>
<proteinExistence type="inferred from homology"/>
<evidence type="ECO:0000256" key="8">
    <source>
        <dbReference type="ARBA" id="ARBA00023136"/>
    </source>
</evidence>